<evidence type="ECO:0000313" key="1">
    <source>
        <dbReference type="EMBL" id="BAO18974.1"/>
    </source>
</evidence>
<accession>V5YP01</accession>
<keyword evidence="1" id="KW-0614">Plasmid</keyword>
<reference evidence="1" key="1">
    <citation type="journal article" date="2014" name="Microbiology">
        <title>A 2,4-dichlorophenoxyacetic acid degradation plasmid pM7012 discloses distribution of an unclassified megaplasmid group across bacterial species.</title>
        <authorList>
            <person name="Sakai Y."/>
            <person name="Ogawa N."/>
            <person name="Shimomura Y."/>
            <person name="Fujii T."/>
        </authorList>
    </citation>
    <scope>NUCLEOTIDE SEQUENCE</scope>
    <source>
        <strain evidence="1">M701</strain>
    </source>
</reference>
<dbReference type="EMBL" id="AB853026">
    <property type="protein sequence ID" value="BAO18974.1"/>
    <property type="molecule type" value="Genomic_DNA"/>
</dbReference>
<dbReference type="RefSeq" id="WP_023842517.1">
    <property type="nucleotide sequence ID" value="NC_022995.1"/>
</dbReference>
<protein>
    <submittedName>
        <fullName evidence="1">Uncharacterized protein</fullName>
    </submittedName>
</protein>
<reference evidence="1" key="2">
    <citation type="submission" date="2024-06" db="EMBL/GenBank/DDBJ databases">
        <authorList>
            <person name="Sakai Y."/>
            <person name="Fujii T."/>
        </authorList>
    </citation>
    <scope>NUCLEOTIDE SEQUENCE</scope>
    <source>
        <strain evidence="1">M701</strain>
        <plasmid evidence="1">pM7012</plasmid>
    </source>
</reference>
<sequence length="104" mass="11323">MPEHKDVQQAVRGAVGLIQEYARSRSKDVACGLVTPRLAGLLVQKSALGVKDLLRAVYGDDSSVEIAAFREVAEAGDAAVEPIDPDWREHGRRRWATKPSDLAN</sequence>
<dbReference type="AlphaFoldDB" id="V5YP01"/>
<geneLocation type="plasmid" evidence="1">
    <name>pM7012</name>
</geneLocation>
<organism evidence="1">
    <name type="scientific">Burkholderia sp. M701</name>
    <dbReference type="NCBI Taxonomy" id="326454"/>
    <lineage>
        <taxon>Bacteria</taxon>
        <taxon>Pseudomonadati</taxon>
        <taxon>Pseudomonadota</taxon>
        <taxon>Betaproteobacteria</taxon>
        <taxon>Burkholderiales</taxon>
        <taxon>Burkholderiaceae</taxon>
        <taxon>Burkholderia</taxon>
    </lineage>
</organism>
<name>V5YP01_9BURK</name>
<proteinExistence type="predicted"/>